<name>A0A6M2DBA3_RHIMP</name>
<sequence length="77" mass="8602">MLTTLSLGSFRKRHRFFLFFFSGVQVSTSMSAATNVIATLSAGALGAMFYNECYTMFGIKIRHPSIKNSRTNVLIMI</sequence>
<accession>A0A6M2DBA3</accession>
<dbReference type="AlphaFoldDB" id="A0A6M2DBA3"/>
<organism evidence="1">
    <name type="scientific">Rhipicephalus microplus</name>
    <name type="common">Cattle tick</name>
    <name type="synonym">Boophilus microplus</name>
    <dbReference type="NCBI Taxonomy" id="6941"/>
    <lineage>
        <taxon>Eukaryota</taxon>
        <taxon>Metazoa</taxon>
        <taxon>Ecdysozoa</taxon>
        <taxon>Arthropoda</taxon>
        <taxon>Chelicerata</taxon>
        <taxon>Arachnida</taxon>
        <taxon>Acari</taxon>
        <taxon>Parasitiformes</taxon>
        <taxon>Ixodida</taxon>
        <taxon>Ixodoidea</taxon>
        <taxon>Ixodidae</taxon>
        <taxon>Rhipicephalinae</taxon>
        <taxon>Rhipicephalus</taxon>
        <taxon>Boophilus</taxon>
    </lineage>
</organism>
<reference evidence="1" key="1">
    <citation type="submission" date="2019-09" db="EMBL/GenBank/DDBJ databases">
        <title>Organ-specific transcriptomic study of the physiology of the cattle tick, Rhipicephalus microplus.</title>
        <authorList>
            <person name="Tirloni L."/>
            <person name="Braz G."/>
            <person name="Gandara A.C.P."/>
            <person name="Sabadin G.A."/>
            <person name="da Silva R.M."/>
            <person name="Guizzo M.G."/>
            <person name="Machado J.A."/>
            <person name="Costa E.P."/>
            <person name="Gomes H.F."/>
            <person name="Moraes J."/>
            <person name="Mota M.B.S."/>
            <person name="Mesquita R.D."/>
            <person name="Alvarenga P.H."/>
            <person name="Alves F."/>
            <person name="Seixas A."/>
            <person name="da Fonseca R.N."/>
            <person name="Fogaca A."/>
            <person name="Logullo C."/>
            <person name="Tanaka A."/>
            <person name="Daffre S."/>
            <person name="Termignoni C."/>
            <person name="Vaz I.S.Jr."/>
            <person name="Oliveira P.L."/>
            <person name="Ribeiro J.M."/>
        </authorList>
    </citation>
    <scope>NUCLEOTIDE SEQUENCE</scope>
    <source>
        <strain evidence="1">Porto Alegre</strain>
    </source>
</reference>
<evidence type="ECO:0000313" key="1">
    <source>
        <dbReference type="EMBL" id="NOV43376.1"/>
    </source>
</evidence>
<proteinExistence type="predicted"/>
<protein>
    <submittedName>
        <fullName evidence="1">Uncharacterized protein</fullName>
    </submittedName>
</protein>
<dbReference type="EMBL" id="GHWJ01010639">
    <property type="protein sequence ID" value="NOV43376.1"/>
    <property type="molecule type" value="Transcribed_RNA"/>
</dbReference>